<evidence type="ECO:0000313" key="8">
    <source>
        <dbReference type="Proteomes" id="UP000440578"/>
    </source>
</evidence>
<evidence type="ECO:0000256" key="2">
    <source>
        <dbReference type="ARBA" id="ARBA00010743"/>
    </source>
</evidence>
<evidence type="ECO:0000256" key="5">
    <source>
        <dbReference type="ARBA" id="ARBA00031954"/>
    </source>
</evidence>
<organism evidence="7 8">
    <name type="scientific">Amphibalanus amphitrite</name>
    <name type="common">Striped barnacle</name>
    <name type="synonym">Balanus amphitrite</name>
    <dbReference type="NCBI Taxonomy" id="1232801"/>
    <lineage>
        <taxon>Eukaryota</taxon>
        <taxon>Metazoa</taxon>
        <taxon>Ecdysozoa</taxon>
        <taxon>Arthropoda</taxon>
        <taxon>Crustacea</taxon>
        <taxon>Multicrustacea</taxon>
        <taxon>Cirripedia</taxon>
        <taxon>Thoracica</taxon>
        <taxon>Thoracicalcarea</taxon>
        <taxon>Balanomorpha</taxon>
        <taxon>Balanoidea</taxon>
        <taxon>Balanidae</taxon>
        <taxon>Amphibalaninae</taxon>
        <taxon>Amphibalanus</taxon>
    </lineage>
</organism>
<comment type="subcellular location">
    <subcellularLocation>
        <location evidence="1 6">Nucleus</location>
    </subcellularLocation>
</comment>
<dbReference type="GO" id="GO:0003713">
    <property type="term" value="F:transcription coactivator activity"/>
    <property type="evidence" value="ECO:0007669"/>
    <property type="project" value="TreeGrafter"/>
</dbReference>
<dbReference type="Proteomes" id="UP000440578">
    <property type="component" value="Unassembled WGS sequence"/>
</dbReference>
<evidence type="ECO:0000256" key="6">
    <source>
        <dbReference type="RuleBase" id="RU364152"/>
    </source>
</evidence>
<evidence type="ECO:0000256" key="4">
    <source>
        <dbReference type="ARBA" id="ARBA00023242"/>
    </source>
</evidence>
<keyword evidence="4 6" id="KW-0539">Nucleus</keyword>
<dbReference type="PANTHER" id="PTHR12465">
    <property type="entry name" value="UBIQUITIN SPECIFIC PROTEASE HOMOLOG 49"/>
    <property type="match status" value="1"/>
</dbReference>
<dbReference type="GO" id="GO:0006357">
    <property type="term" value="P:regulation of transcription by RNA polymerase II"/>
    <property type="evidence" value="ECO:0007669"/>
    <property type="project" value="InterPro"/>
</dbReference>
<dbReference type="AlphaFoldDB" id="A0A6A4WPP9"/>
<accession>A0A6A4WPP9</accession>
<dbReference type="OrthoDB" id="1854899at2759"/>
<keyword evidence="6" id="KW-0804">Transcription</keyword>
<dbReference type="PANTHER" id="PTHR12465:SF0">
    <property type="entry name" value="MEDIATOR OF RNA POLYMERASE II TRANSCRIPTION SUBUNIT 20"/>
    <property type="match status" value="1"/>
</dbReference>
<name>A0A6A4WPP9_AMPAM</name>
<keyword evidence="6" id="KW-0010">Activator</keyword>
<evidence type="ECO:0000256" key="3">
    <source>
        <dbReference type="ARBA" id="ARBA00019690"/>
    </source>
</evidence>
<comment type="similarity">
    <text evidence="2 6">Belongs to the Mediator complex subunit 20 family.</text>
</comment>
<dbReference type="Pfam" id="PF08612">
    <property type="entry name" value="Med20"/>
    <property type="match status" value="1"/>
</dbReference>
<comment type="caution">
    <text evidence="7">The sequence shown here is derived from an EMBL/GenBank/DDBJ whole genome shotgun (WGS) entry which is preliminary data.</text>
</comment>
<reference evidence="7 8" key="1">
    <citation type="submission" date="2019-07" db="EMBL/GenBank/DDBJ databases">
        <title>Draft genome assembly of a fouling barnacle, Amphibalanus amphitrite (Darwin, 1854): The first reference genome for Thecostraca.</title>
        <authorList>
            <person name="Kim W."/>
        </authorList>
    </citation>
    <scope>NUCLEOTIDE SEQUENCE [LARGE SCALE GENOMIC DNA]</scope>
    <source>
        <strain evidence="7">SNU_AA5</strain>
        <tissue evidence="7">Soma without cirri and trophi</tissue>
    </source>
</reference>
<protein>
    <recommendedName>
        <fullName evidence="3 6">Mediator of RNA polymerase II transcription subunit 20</fullName>
    </recommendedName>
    <alternativeName>
        <fullName evidence="5 6">Mediator complex subunit 20</fullName>
    </alternativeName>
</protein>
<dbReference type="EMBL" id="VIIS01000828">
    <property type="protein sequence ID" value="KAF0304612.1"/>
    <property type="molecule type" value="Genomic_DNA"/>
</dbReference>
<sequence length="213" mass="23568">MIIMGFSTLQTFPLIEGLTGPQTLDVLHKRITALGARVSGQFVVDCETYFSAPSLLPGNSQRVLNVLHNTEEPASVFAILEGGAKQPVLVADTLLDALLPKMAVLYTSNKKQTRIESKGNRYEMGDFVVKLGSVTMSGSFKGILVEVCYLACVVPALCWEMVWEFMQSFLGSTVPSTLPPYIQSRQNATFSPTDTIQMYLEKFNEFRKQTVAR</sequence>
<comment type="function">
    <text evidence="6">Component of the Mediator complex, a coactivator involved in the regulated transcription of nearly all RNA polymerase II-dependent genes. Mediator functions as a bridge to convey information from gene-specific regulatory proteins to the basal RNA polymerase II transcription machinery. Mediator is recruited to promoters by direct interactions with regulatory proteins and serves as a scaffold for the assembly of a functional preinitiation complex with RNA polymerase II and the general transcription factors.</text>
</comment>
<gene>
    <name evidence="7" type="primary">MED20_2</name>
    <name evidence="6" type="synonym">MED20</name>
    <name evidence="7" type="ORF">FJT64_023610</name>
</gene>
<keyword evidence="8" id="KW-1185">Reference proteome</keyword>
<dbReference type="GO" id="GO:0016592">
    <property type="term" value="C:mediator complex"/>
    <property type="evidence" value="ECO:0007669"/>
    <property type="project" value="InterPro"/>
</dbReference>
<keyword evidence="6" id="KW-0805">Transcription regulation</keyword>
<proteinExistence type="inferred from homology"/>
<evidence type="ECO:0000256" key="1">
    <source>
        <dbReference type="ARBA" id="ARBA00004123"/>
    </source>
</evidence>
<dbReference type="InterPro" id="IPR013921">
    <property type="entry name" value="Mediator_Med20"/>
</dbReference>
<evidence type="ECO:0000313" key="7">
    <source>
        <dbReference type="EMBL" id="KAF0304612.1"/>
    </source>
</evidence>
<comment type="subunit">
    <text evidence="6">Component of the Mediator complex.</text>
</comment>